<keyword evidence="2" id="KW-0472">Membrane</keyword>
<feature type="transmembrane region" description="Helical" evidence="2">
    <location>
        <begin position="315"/>
        <end position="332"/>
    </location>
</feature>
<feature type="region of interest" description="Disordered" evidence="1">
    <location>
        <begin position="44"/>
        <end position="143"/>
    </location>
</feature>
<feature type="compositionally biased region" description="Acidic residues" evidence="1">
    <location>
        <begin position="119"/>
        <end position="134"/>
    </location>
</feature>
<keyword evidence="3" id="KW-0732">Signal</keyword>
<sequence>MKGGIGKRVKAAACVLAVLFLVLSAAVEVKASFFSANAGQEVMKNQPQGTASQDGQPNEEAKNKTAQEDIAGEAKGEDGSAAGEAKEEDGSAAGEAKEEDGSAAGEAKEEDGSAAGEAIGEDEDTAEPEEEKSEEEIRQDTQSATAEKLMDDMEMEQMQDAINELLGEESFSLEDALHKILSGDKLFSKEYFMTLIKNFLYKNLAAERDTMIHVVLLVLMAALFSNFSNVFNNGQMGEISFYIVYMLLLAALVHSFGTLSIEISEGLTGFVTFMKALMPSYFLAVTAATGSATAMVFYEVVLVLVYVVQVIFLKGVLPGIHIYVLLQLVNFLHSEDFLSKMAELVRTVVEWTMRTCIAVVIGMQIIQNMIGPAIDTLKRDVIGKTAAAIPGIGNAINGVTEVALGTAVLVRNGLGVIGMIVILCVGLPPVIRLGMTTLLYKLLAAIVQPISDKRMVGALATIGDGCMLLLKVLLTMELLFLITIAVLTISFIGH</sequence>
<dbReference type="RefSeq" id="WP_065541166.1">
    <property type="nucleotide sequence ID" value="NZ_CP015405.2"/>
</dbReference>
<feature type="transmembrane region" description="Helical" evidence="2">
    <location>
        <begin position="210"/>
        <end position="227"/>
    </location>
</feature>
<proteinExistence type="predicted"/>
<evidence type="ECO:0000256" key="3">
    <source>
        <dbReference type="SAM" id="SignalP"/>
    </source>
</evidence>
<feature type="transmembrane region" description="Helical" evidence="2">
    <location>
        <begin position="416"/>
        <end position="447"/>
    </location>
</feature>
<feature type="transmembrane region" description="Helical" evidence="2">
    <location>
        <begin position="239"/>
        <end position="261"/>
    </location>
</feature>
<feature type="chain" id="PRO_5039691172" evidence="3">
    <location>
        <begin position="26"/>
        <end position="494"/>
    </location>
</feature>
<feature type="transmembrane region" description="Helical" evidence="2">
    <location>
        <begin position="281"/>
        <end position="308"/>
    </location>
</feature>
<evidence type="ECO:0000256" key="2">
    <source>
        <dbReference type="SAM" id="Phobius"/>
    </source>
</evidence>
<evidence type="ECO:0000256" key="1">
    <source>
        <dbReference type="SAM" id="MobiDB-lite"/>
    </source>
</evidence>
<gene>
    <name evidence="4" type="ORF">A4V09_03720</name>
</gene>
<dbReference type="KEGG" id="byl:A4V09_03720"/>
<protein>
    <submittedName>
        <fullName evidence="4">Stage III sporulation protein AE</fullName>
    </submittedName>
</protein>
<keyword evidence="2" id="KW-1133">Transmembrane helix</keyword>
<accession>A0A1C7I7N5</accession>
<feature type="compositionally biased region" description="Polar residues" evidence="1">
    <location>
        <begin position="44"/>
        <end position="56"/>
    </location>
</feature>
<keyword evidence="5" id="KW-1185">Reference proteome</keyword>
<keyword evidence="2" id="KW-0812">Transmembrane</keyword>
<dbReference type="Proteomes" id="UP000092574">
    <property type="component" value="Chromosome"/>
</dbReference>
<dbReference type="Pfam" id="PF09546">
    <property type="entry name" value="Spore_III_AE"/>
    <property type="match status" value="1"/>
</dbReference>
<feature type="signal peptide" evidence="3">
    <location>
        <begin position="1"/>
        <end position="25"/>
    </location>
</feature>
<evidence type="ECO:0000313" key="4">
    <source>
        <dbReference type="EMBL" id="ANU74944.1"/>
    </source>
</evidence>
<dbReference type="STRING" id="1796616.A4V09_03720"/>
<dbReference type="AlphaFoldDB" id="A0A1C7I7N5"/>
<dbReference type="InterPro" id="IPR014194">
    <property type="entry name" value="Spore_III_AE"/>
</dbReference>
<name>A0A1C7I7N5_9FIRM</name>
<evidence type="ECO:0000313" key="5">
    <source>
        <dbReference type="Proteomes" id="UP000092574"/>
    </source>
</evidence>
<organism evidence="4 5">
    <name type="scientific">Blautia pseudococcoides</name>
    <dbReference type="NCBI Taxonomy" id="1796616"/>
    <lineage>
        <taxon>Bacteria</taxon>
        <taxon>Bacillati</taxon>
        <taxon>Bacillota</taxon>
        <taxon>Clostridia</taxon>
        <taxon>Lachnospirales</taxon>
        <taxon>Lachnospiraceae</taxon>
        <taxon>Blautia</taxon>
    </lineage>
</organism>
<dbReference type="OrthoDB" id="1706761at2"/>
<reference evidence="4" key="1">
    <citation type="submission" date="2017-04" db="EMBL/GenBank/DDBJ databases">
        <title>Complete Genome Sequences of Twelve Strains of a Stable Defined Moderately Diverse Mouse Microbiota 2 (sDMDMm2).</title>
        <authorList>
            <person name="Uchimura Y."/>
            <person name="Wyss M."/>
            <person name="Brugiroux S."/>
            <person name="Limenitakis J.P."/>
            <person name="Stecher B."/>
            <person name="McCoy K.D."/>
            <person name="Macpherson A.J."/>
        </authorList>
    </citation>
    <scope>NUCLEOTIDE SEQUENCE</scope>
    <source>
        <strain evidence="4">YL58</strain>
    </source>
</reference>
<feature type="compositionally biased region" description="Basic and acidic residues" evidence="1">
    <location>
        <begin position="59"/>
        <end position="111"/>
    </location>
</feature>
<feature type="transmembrane region" description="Helical" evidence="2">
    <location>
        <begin position="468"/>
        <end position="492"/>
    </location>
</feature>
<dbReference type="EMBL" id="CP015405">
    <property type="protein sequence ID" value="ANU74944.1"/>
    <property type="molecule type" value="Genomic_DNA"/>
</dbReference>